<evidence type="ECO:0000256" key="2">
    <source>
        <dbReference type="ARBA" id="ARBA00022763"/>
    </source>
</evidence>
<feature type="region of interest" description="Disordered" evidence="7">
    <location>
        <begin position="1"/>
        <end position="90"/>
    </location>
</feature>
<dbReference type="CDD" id="cd10027">
    <property type="entry name" value="UDG-F1-like"/>
    <property type="match status" value="1"/>
</dbReference>
<dbReference type="GO" id="GO:0004844">
    <property type="term" value="F:uracil DNA N-glycosylase activity"/>
    <property type="evidence" value="ECO:0007669"/>
    <property type="project" value="UniProtKB-UniRule"/>
</dbReference>
<evidence type="ECO:0000256" key="1">
    <source>
        <dbReference type="ARBA" id="ARBA00008184"/>
    </source>
</evidence>
<keyword evidence="5" id="KW-0539">Nucleus</keyword>
<keyword evidence="2 5" id="KW-0227">DNA damage</keyword>
<dbReference type="InterPro" id="IPR002043">
    <property type="entry name" value="UDG_fam1"/>
</dbReference>
<dbReference type="SMART" id="SM00987">
    <property type="entry name" value="UreE_C"/>
    <property type="match status" value="1"/>
</dbReference>
<name>A0A316Z6Q4_9BASI</name>
<dbReference type="Proteomes" id="UP000245946">
    <property type="component" value="Unassembled WGS sequence"/>
</dbReference>
<comment type="catalytic activity">
    <reaction evidence="5">
        <text>Hydrolyzes single-stranded DNA or mismatched double-stranded DNA and polynucleotides, releasing free uracil.</text>
        <dbReference type="EC" id="3.2.2.27"/>
    </reaction>
</comment>
<dbReference type="InterPro" id="IPR036895">
    <property type="entry name" value="Uracil-DNA_glycosylase-like_sf"/>
</dbReference>
<dbReference type="OrthoDB" id="10031947at2759"/>
<evidence type="ECO:0000256" key="3">
    <source>
        <dbReference type="ARBA" id="ARBA00022801"/>
    </source>
</evidence>
<feature type="compositionally biased region" description="Low complexity" evidence="7">
    <location>
        <begin position="292"/>
        <end position="315"/>
    </location>
</feature>
<dbReference type="PANTHER" id="PTHR11264:SF0">
    <property type="entry name" value="URACIL-DNA GLYCOSYLASE"/>
    <property type="match status" value="1"/>
</dbReference>
<keyword evidence="3 5" id="KW-0378">Hydrolase</keyword>
<feature type="region of interest" description="Disordered" evidence="7">
    <location>
        <begin position="255"/>
        <end position="317"/>
    </location>
</feature>
<dbReference type="InterPro" id="IPR018085">
    <property type="entry name" value="Ura-DNA_Glyclase_AS"/>
</dbReference>
<feature type="compositionally biased region" description="Low complexity" evidence="7">
    <location>
        <begin position="14"/>
        <end position="25"/>
    </location>
</feature>
<evidence type="ECO:0000313" key="9">
    <source>
        <dbReference type="EMBL" id="PWN96648.1"/>
    </source>
</evidence>
<sequence>MAPKRAAPASPTASGSRKSLRTSSSQAKAAPEEDALEEQLPEIDDALLLAAAEEAERRASVPRSSQPEAQEKAKPERPAAGLLADDADPLAMERRTMHPEWFGRLEKSMAAPSFKQLKSFLASEAKAGITVYPPPELVHSWSRLTPPSNVKIVILGQDPYHGPGQACGTSFSVPRSVPAPPSLKNMYKELRAEYGNDFAVPSHGCLDGWAKQGVLLLNACLTVRAGAAASHHGKGWEPFTRAVLQAVAADAARAGPGAASGAKPAAAAPPKGQGTITGMFAKQKKQQSSDKGPQAAEEAPAIAPAADAAPSAPQGADEKQGGVVFLAWGLPAAKSLADAGITDASPNVLVLKSAHPSPLSAHRGFFRAAATPKLPSLFKEANDWLEQPGRRGPGGGVRWGEL</sequence>
<dbReference type="NCBIfam" id="NF003592">
    <property type="entry name" value="PRK05254.1-5"/>
    <property type="match status" value="1"/>
</dbReference>
<dbReference type="Pfam" id="PF03167">
    <property type="entry name" value="UDG"/>
    <property type="match status" value="1"/>
</dbReference>
<dbReference type="EMBL" id="KZ819298">
    <property type="protein sequence ID" value="PWN96648.1"/>
    <property type="molecule type" value="Genomic_DNA"/>
</dbReference>
<dbReference type="GO" id="GO:0005634">
    <property type="term" value="C:nucleus"/>
    <property type="evidence" value="ECO:0007669"/>
    <property type="project" value="UniProtKB-SubCell"/>
</dbReference>
<dbReference type="InterPro" id="IPR005122">
    <property type="entry name" value="Uracil-DNA_glycosylase-like"/>
</dbReference>
<dbReference type="AlphaFoldDB" id="A0A316Z6Q4"/>
<feature type="compositionally biased region" description="Acidic residues" evidence="7">
    <location>
        <begin position="32"/>
        <end position="45"/>
    </location>
</feature>
<dbReference type="GO" id="GO:0005739">
    <property type="term" value="C:mitochondrion"/>
    <property type="evidence" value="ECO:0007669"/>
    <property type="project" value="UniProtKB-SubCell"/>
</dbReference>
<dbReference type="HAMAP" id="MF_00148">
    <property type="entry name" value="UDG"/>
    <property type="match status" value="1"/>
</dbReference>
<dbReference type="SMART" id="SM00986">
    <property type="entry name" value="UDG"/>
    <property type="match status" value="1"/>
</dbReference>
<feature type="domain" description="Uracil-DNA glycosylase-like" evidence="8">
    <location>
        <begin position="143"/>
        <end position="378"/>
    </location>
</feature>
<keyword evidence="5" id="KW-0496">Mitochondrion</keyword>
<dbReference type="NCBIfam" id="TIGR00628">
    <property type="entry name" value="ung"/>
    <property type="match status" value="1"/>
</dbReference>
<evidence type="ECO:0000256" key="4">
    <source>
        <dbReference type="ARBA" id="ARBA00023204"/>
    </source>
</evidence>
<comment type="subcellular location">
    <subcellularLocation>
        <location evidence="5">Mitochondrion</location>
    </subcellularLocation>
    <subcellularLocation>
        <location evidence="5">Nucleus</location>
    </subcellularLocation>
</comment>
<evidence type="ECO:0000256" key="7">
    <source>
        <dbReference type="SAM" id="MobiDB-lite"/>
    </source>
</evidence>
<dbReference type="PROSITE" id="PS00130">
    <property type="entry name" value="U_DNA_GLYCOSYLASE"/>
    <property type="match status" value="1"/>
</dbReference>
<gene>
    <name evidence="5" type="primary">UNG1</name>
    <name evidence="9" type="ORF">FA09DRAFT_340012</name>
</gene>
<proteinExistence type="inferred from homology"/>
<dbReference type="Gene3D" id="3.40.470.10">
    <property type="entry name" value="Uracil-DNA glycosylase-like domain"/>
    <property type="match status" value="1"/>
</dbReference>
<dbReference type="PANTHER" id="PTHR11264">
    <property type="entry name" value="URACIL-DNA GLYCOSYLASE"/>
    <property type="match status" value="1"/>
</dbReference>
<dbReference type="GO" id="GO:0097510">
    <property type="term" value="P:base-excision repair, AP site formation via deaminated base removal"/>
    <property type="evidence" value="ECO:0007669"/>
    <property type="project" value="TreeGrafter"/>
</dbReference>
<dbReference type="STRING" id="58919.A0A316Z6Q4"/>
<dbReference type="SUPFAM" id="SSF52141">
    <property type="entry name" value="Uracil-DNA glycosylase-like"/>
    <property type="match status" value="2"/>
</dbReference>
<evidence type="ECO:0000313" key="10">
    <source>
        <dbReference type="Proteomes" id="UP000245946"/>
    </source>
</evidence>
<evidence type="ECO:0000259" key="8">
    <source>
        <dbReference type="SMART" id="SM00986"/>
    </source>
</evidence>
<evidence type="ECO:0000256" key="6">
    <source>
        <dbReference type="PROSITE-ProRule" id="PRU10072"/>
    </source>
</evidence>
<organism evidence="9 10">
    <name type="scientific">Tilletiopsis washingtonensis</name>
    <dbReference type="NCBI Taxonomy" id="58919"/>
    <lineage>
        <taxon>Eukaryota</taxon>
        <taxon>Fungi</taxon>
        <taxon>Dikarya</taxon>
        <taxon>Basidiomycota</taxon>
        <taxon>Ustilaginomycotina</taxon>
        <taxon>Exobasidiomycetes</taxon>
        <taxon>Entylomatales</taxon>
        <taxon>Entylomatales incertae sedis</taxon>
        <taxon>Tilletiopsis</taxon>
    </lineage>
</organism>
<accession>A0A316Z6Q4</accession>
<keyword evidence="4 5" id="KW-0234">DNA repair</keyword>
<comment type="function">
    <text evidence="5">Excises uracil residues from the DNA which can arise as a result of misincorporation of dUMP residues by DNA polymerase or due to deamination of cytosine.</text>
</comment>
<protein>
    <recommendedName>
        <fullName evidence="5">Uracil-DNA glycosylase</fullName>
        <shortName evidence="5">UDG</shortName>
        <ecNumber evidence="5">3.2.2.27</ecNumber>
    </recommendedName>
</protein>
<dbReference type="EC" id="3.2.2.27" evidence="5"/>
<reference evidence="9 10" key="1">
    <citation type="journal article" date="2018" name="Mol. Biol. Evol.">
        <title>Broad Genomic Sampling Reveals a Smut Pathogenic Ancestry of the Fungal Clade Ustilaginomycotina.</title>
        <authorList>
            <person name="Kijpornyongpan T."/>
            <person name="Mondo S.J."/>
            <person name="Barry K."/>
            <person name="Sandor L."/>
            <person name="Lee J."/>
            <person name="Lipzen A."/>
            <person name="Pangilinan J."/>
            <person name="LaButti K."/>
            <person name="Hainaut M."/>
            <person name="Henrissat B."/>
            <person name="Grigoriev I.V."/>
            <person name="Spatafora J.W."/>
            <person name="Aime M.C."/>
        </authorList>
    </citation>
    <scope>NUCLEOTIDE SEQUENCE [LARGE SCALE GENOMIC DNA]</scope>
    <source>
        <strain evidence="9 10">MCA 4186</strain>
    </source>
</reference>
<comment type="similarity">
    <text evidence="1 5">Belongs to the uracil-DNA glycosylase (UDG) superfamily. UNG family.</text>
</comment>
<feature type="active site" description="Proton acceptor" evidence="5 6">
    <location>
        <position position="158"/>
    </location>
</feature>
<feature type="compositionally biased region" description="Low complexity" evidence="7">
    <location>
        <begin position="255"/>
        <end position="272"/>
    </location>
</feature>
<keyword evidence="10" id="KW-1185">Reference proteome</keyword>
<evidence type="ECO:0000256" key="5">
    <source>
        <dbReference type="HAMAP-Rule" id="MF_03166"/>
    </source>
</evidence>